<dbReference type="InterPro" id="IPR032675">
    <property type="entry name" value="LRR_dom_sf"/>
</dbReference>
<evidence type="ECO:0000256" key="1">
    <source>
        <dbReference type="SAM" id="MobiDB-lite"/>
    </source>
</evidence>
<dbReference type="OrthoDB" id="3365698at2759"/>
<protein>
    <submittedName>
        <fullName evidence="2">Uncharacterized protein</fullName>
    </submittedName>
</protein>
<dbReference type="Gene3D" id="1.20.1280.50">
    <property type="match status" value="1"/>
</dbReference>
<organism evidence="2 3">
    <name type="scientific">Gymnopus androsaceus JB14</name>
    <dbReference type="NCBI Taxonomy" id="1447944"/>
    <lineage>
        <taxon>Eukaryota</taxon>
        <taxon>Fungi</taxon>
        <taxon>Dikarya</taxon>
        <taxon>Basidiomycota</taxon>
        <taxon>Agaricomycotina</taxon>
        <taxon>Agaricomycetes</taxon>
        <taxon>Agaricomycetidae</taxon>
        <taxon>Agaricales</taxon>
        <taxon>Marasmiineae</taxon>
        <taxon>Omphalotaceae</taxon>
        <taxon>Gymnopus</taxon>
    </lineage>
</organism>
<accession>A0A6A4IN17</accession>
<dbReference type="SUPFAM" id="SSF52047">
    <property type="entry name" value="RNI-like"/>
    <property type="match status" value="1"/>
</dbReference>
<evidence type="ECO:0000313" key="2">
    <source>
        <dbReference type="EMBL" id="KAE9410853.1"/>
    </source>
</evidence>
<sequence length="533" mass="59933">MTSMYRACSILSLPPELLCEVFRQYTSYWDYSLTVDSSNEKYYPILRPMQVCSRWRNIALALPELFSSLHISFYSVEYAHNLDVIIQHLSRSGNAPLKLKIVGPADLDIRFRDDKPSSSSLQQALQLWHLLLDCSERWERVSLTITTQTLEVAQTHLATRQGDLFPCLTRLSIRALAVGESHLLAIFRRCPQLSSFFGSIEHSFSIEAPALTCINLYYTGNSLAELFCQCPLLQVCTIRGYRKEKDGSGVTHWSSDSPYHHTHLVELNLISHSSIDRDGFLSVCFPNLKVMALHKSGNLYQPADLIALMLTVSKASLQRLKLSGYQKNDALAIISTVPSISHLEIAHISFIPYTPDSLYGELIAAKPTLAPSLLSLTITYGTKSRQMRKVQELVSRVVESRCTISPLGSVLGLQQFTLLLDVFLYYAVFSDGSYPDRDEESEELEEARRREAKHHARLYSGIQERLAPLVDAGLRLDTGVLGYLEGDELERDSDEAEGENEERESGEEDEDDEGESDNSGESDSVEGDEEEDE</sequence>
<dbReference type="AlphaFoldDB" id="A0A6A4IN17"/>
<proteinExistence type="predicted"/>
<dbReference type="EMBL" id="ML769384">
    <property type="protein sequence ID" value="KAE9410853.1"/>
    <property type="molecule type" value="Genomic_DNA"/>
</dbReference>
<dbReference type="Proteomes" id="UP000799118">
    <property type="component" value="Unassembled WGS sequence"/>
</dbReference>
<name>A0A6A4IN17_9AGAR</name>
<feature type="compositionally biased region" description="Acidic residues" evidence="1">
    <location>
        <begin position="485"/>
        <end position="533"/>
    </location>
</feature>
<gene>
    <name evidence="2" type="ORF">BT96DRAFT_912285</name>
</gene>
<reference evidence="2" key="1">
    <citation type="journal article" date="2019" name="Environ. Microbiol.">
        <title>Fungal ecological strategies reflected in gene transcription - a case study of two litter decomposers.</title>
        <authorList>
            <person name="Barbi F."/>
            <person name="Kohler A."/>
            <person name="Barry K."/>
            <person name="Baskaran P."/>
            <person name="Daum C."/>
            <person name="Fauchery L."/>
            <person name="Ihrmark K."/>
            <person name="Kuo A."/>
            <person name="LaButti K."/>
            <person name="Lipzen A."/>
            <person name="Morin E."/>
            <person name="Grigoriev I.V."/>
            <person name="Henrissat B."/>
            <person name="Lindahl B."/>
            <person name="Martin F."/>
        </authorList>
    </citation>
    <scope>NUCLEOTIDE SEQUENCE</scope>
    <source>
        <strain evidence="2">JB14</strain>
    </source>
</reference>
<evidence type="ECO:0000313" key="3">
    <source>
        <dbReference type="Proteomes" id="UP000799118"/>
    </source>
</evidence>
<dbReference type="Gene3D" id="3.80.10.10">
    <property type="entry name" value="Ribonuclease Inhibitor"/>
    <property type="match status" value="1"/>
</dbReference>
<feature type="region of interest" description="Disordered" evidence="1">
    <location>
        <begin position="483"/>
        <end position="533"/>
    </location>
</feature>
<keyword evidence="3" id="KW-1185">Reference proteome</keyword>